<dbReference type="Proteomes" id="UP000265566">
    <property type="component" value="Chromosome 2"/>
</dbReference>
<organism evidence="1 2">
    <name type="scientific">Medicago truncatula</name>
    <name type="common">Barrel medic</name>
    <name type="synonym">Medicago tribuloides</name>
    <dbReference type="NCBI Taxonomy" id="3880"/>
    <lineage>
        <taxon>Eukaryota</taxon>
        <taxon>Viridiplantae</taxon>
        <taxon>Streptophyta</taxon>
        <taxon>Embryophyta</taxon>
        <taxon>Tracheophyta</taxon>
        <taxon>Spermatophyta</taxon>
        <taxon>Magnoliopsida</taxon>
        <taxon>eudicotyledons</taxon>
        <taxon>Gunneridae</taxon>
        <taxon>Pentapetalae</taxon>
        <taxon>rosids</taxon>
        <taxon>fabids</taxon>
        <taxon>Fabales</taxon>
        <taxon>Fabaceae</taxon>
        <taxon>Papilionoideae</taxon>
        <taxon>50 kb inversion clade</taxon>
        <taxon>NPAAA clade</taxon>
        <taxon>Hologalegina</taxon>
        <taxon>IRL clade</taxon>
        <taxon>Trifolieae</taxon>
        <taxon>Medicago</taxon>
    </lineage>
</organism>
<name>A0A396J8V1_MEDTR</name>
<protein>
    <submittedName>
        <fullName evidence="1">Uncharacterized protein</fullName>
    </submittedName>
</protein>
<gene>
    <name evidence="1" type="ORF">MtrunA17_Chr2g0312961</name>
</gene>
<accession>A0A396J8V1</accession>
<comment type="caution">
    <text evidence="1">The sequence shown here is derived from an EMBL/GenBank/DDBJ whole genome shotgun (WGS) entry which is preliminary data.</text>
</comment>
<dbReference type="AlphaFoldDB" id="A0A396J8V1"/>
<dbReference type="Gramene" id="rna10786">
    <property type="protein sequence ID" value="RHN74679.1"/>
    <property type="gene ID" value="gene10786"/>
</dbReference>
<evidence type="ECO:0000313" key="1">
    <source>
        <dbReference type="EMBL" id="RHN74679.1"/>
    </source>
</evidence>
<sequence length="107" mass="11963">MTMKFTYGFWKNGPAQGFFLGQTVGFGEAARVTYGAVCEFNGVDHTVSVEEVVTGYWLVKWIGAVTEVNTVNVGWDFAGNWKRLGYRVFRYWGEVTGNLNTWVGGFG</sequence>
<dbReference type="EMBL" id="PSQE01000002">
    <property type="protein sequence ID" value="RHN74679.1"/>
    <property type="molecule type" value="Genomic_DNA"/>
</dbReference>
<reference evidence="2" key="1">
    <citation type="journal article" date="2018" name="Nat. Plants">
        <title>Whole-genome landscape of Medicago truncatula symbiotic genes.</title>
        <authorList>
            <person name="Pecrix Y."/>
            <person name="Staton S.E."/>
            <person name="Sallet E."/>
            <person name="Lelandais-Briere C."/>
            <person name="Moreau S."/>
            <person name="Carrere S."/>
            <person name="Blein T."/>
            <person name="Jardinaud M.F."/>
            <person name="Latrasse D."/>
            <person name="Zouine M."/>
            <person name="Zahm M."/>
            <person name="Kreplak J."/>
            <person name="Mayjonade B."/>
            <person name="Satge C."/>
            <person name="Perez M."/>
            <person name="Cauet S."/>
            <person name="Marande W."/>
            <person name="Chantry-Darmon C."/>
            <person name="Lopez-Roques C."/>
            <person name="Bouchez O."/>
            <person name="Berard A."/>
            <person name="Debelle F."/>
            <person name="Munos S."/>
            <person name="Bendahmane A."/>
            <person name="Berges H."/>
            <person name="Niebel A."/>
            <person name="Buitink J."/>
            <person name="Frugier F."/>
            <person name="Benhamed M."/>
            <person name="Crespi M."/>
            <person name="Gouzy J."/>
            <person name="Gamas P."/>
        </authorList>
    </citation>
    <scope>NUCLEOTIDE SEQUENCE [LARGE SCALE GENOMIC DNA]</scope>
    <source>
        <strain evidence="2">cv. Jemalong A17</strain>
    </source>
</reference>
<evidence type="ECO:0000313" key="2">
    <source>
        <dbReference type="Proteomes" id="UP000265566"/>
    </source>
</evidence>
<proteinExistence type="predicted"/>